<feature type="domain" description="Ferritin/DPS" evidence="3">
    <location>
        <begin position="23"/>
        <end position="159"/>
    </location>
</feature>
<dbReference type="InterPro" id="IPR002177">
    <property type="entry name" value="DPS_DNA-bd"/>
</dbReference>
<comment type="similarity">
    <text evidence="1 2">Belongs to the Dps family.</text>
</comment>
<proteinExistence type="inferred from homology"/>
<gene>
    <name evidence="4" type="ORF">GCM10011612_02850</name>
</gene>
<evidence type="ECO:0000256" key="1">
    <source>
        <dbReference type="ARBA" id="ARBA00009497"/>
    </source>
</evidence>
<evidence type="ECO:0000313" key="4">
    <source>
        <dbReference type="EMBL" id="GGO95310.1"/>
    </source>
</evidence>
<dbReference type="PRINTS" id="PR01346">
    <property type="entry name" value="HELNAPAPROT"/>
</dbReference>
<dbReference type="OrthoDB" id="9797687at2"/>
<dbReference type="Gene3D" id="1.20.1260.10">
    <property type="match status" value="1"/>
</dbReference>
<dbReference type="InterPro" id="IPR009078">
    <property type="entry name" value="Ferritin-like_SF"/>
</dbReference>
<comment type="caution">
    <text evidence="4">The sequence shown here is derived from an EMBL/GenBank/DDBJ whole genome shotgun (WGS) entry which is preliminary data.</text>
</comment>
<evidence type="ECO:0000259" key="3">
    <source>
        <dbReference type="Pfam" id="PF00210"/>
    </source>
</evidence>
<accession>A0A8H9LHW1</accession>
<dbReference type="InterPro" id="IPR023188">
    <property type="entry name" value="DPS_DNA-bd_CS"/>
</dbReference>
<dbReference type="RefSeq" id="WP_080462233.1">
    <property type="nucleotide sequence ID" value="NZ_BMNJ01000001.1"/>
</dbReference>
<evidence type="ECO:0000313" key="5">
    <source>
        <dbReference type="Proteomes" id="UP000614239"/>
    </source>
</evidence>
<protein>
    <submittedName>
        <fullName evidence="4">DNA starvation/stationary phase protection protein</fullName>
    </submittedName>
</protein>
<dbReference type="PANTHER" id="PTHR42932">
    <property type="entry name" value="GENERAL STRESS PROTEIN 20U"/>
    <property type="match status" value="1"/>
</dbReference>
<dbReference type="InterPro" id="IPR012347">
    <property type="entry name" value="Ferritin-like"/>
</dbReference>
<evidence type="ECO:0000256" key="2">
    <source>
        <dbReference type="RuleBase" id="RU003875"/>
    </source>
</evidence>
<dbReference type="CDD" id="cd01043">
    <property type="entry name" value="DPS"/>
    <property type="match status" value="1"/>
</dbReference>
<reference evidence="4" key="1">
    <citation type="journal article" date="2014" name="Int. J. Syst. Evol. Microbiol.">
        <title>Complete genome sequence of Corynebacterium casei LMG S-19264T (=DSM 44701T), isolated from a smear-ripened cheese.</title>
        <authorList>
            <consortium name="US DOE Joint Genome Institute (JGI-PGF)"/>
            <person name="Walter F."/>
            <person name="Albersmeier A."/>
            <person name="Kalinowski J."/>
            <person name="Ruckert C."/>
        </authorList>
    </citation>
    <scope>NUCLEOTIDE SEQUENCE</scope>
    <source>
        <strain evidence="4">CGMCC 4.7372</strain>
    </source>
</reference>
<dbReference type="SUPFAM" id="SSF47240">
    <property type="entry name" value="Ferritin-like"/>
    <property type="match status" value="1"/>
</dbReference>
<dbReference type="PROSITE" id="PS00818">
    <property type="entry name" value="DPS_1"/>
    <property type="match status" value="1"/>
</dbReference>
<dbReference type="GO" id="GO:0016722">
    <property type="term" value="F:oxidoreductase activity, acting on metal ions"/>
    <property type="evidence" value="ECO:0007669"/>
    <property type="project" value="InterPro"/>
</dbReference>
<reference evidence="4" key="2">
    <citation type="submission" date="2020-09" db="EMBL/GenBank/DDBJ databases">
        <authorList>
            <person name="Sun Q."/>
            <person name="Zhou Y."/>
        </authorList>
    </citation>
    <scope>NUCLEOTIDE SEQUENCE</scope>
    <source>
        <strain evidence="4">CGMCC 4.7372</strain>
    </source>
</reference>
<dbReference type="Proteomes" id="UP000614239">
    <property type="component" value="Unassembled WGS sequence"/>
</dbReference>
<dbReference type="EMBL" id="BMNJ01000001">
    <property type="protein sequence ID" value="GGO95310.1"/>
    <property type="molecule type" value="Genomic_DNA"/>
</dbReference>
<dbReference type="InterPro" id="IPR008331">
    <property type="entry name" value="Ferritin_DPS_dom"/>
</dbReference>
<dbReference type="GO" id="GO:0008199">
    <property type="term" value="F:ferric iron binding"/>
    <property type="evidence" value="ECO:0007669"/>
    <property type="project" value="InterPro"/>
</dbReference>
<dbReference type="PIRSF" id="PIRSF005900">
    <property type="entry name" value="Dps"/>
    <property type="match status" value="1"/>
</dbReference>
<organism evidence="4 5">
    <name type="scientific">Actinomyces gaoshouyii</name>
    <dbReference type="NCBI Taxonomy" id="1960083"/>
    <lineage>
        <taxon>Bacteria</taxon>
        <taxon>Bacillati</taxon>
        <taxon>Actinomycetota</taxon>
        <taxon>Actinomycetes</taxon>
        <taxon>Actinomycetales</taxon>
        <taxon>Actinomycetaceae</taxon>
        <taxon>Actinomyces</taxon>
    </lineage>
</organism>
<name>A0A8H9LHW1_9ACTO</name>
<sequence>MSTKTVTSAPVRMSFTASETLSDHLQASLVDVTALSLVAKQIHWNVVGPNFRDLHLNLDEVVDIARSGSDALAERMRAINVVPDGRPGVIAAKTTVPEAPVSQVITNEAVDYIVSAIDAVVKTLRAVHAEVDAEDPISSGILEDYTQQLEQQGWFLSAQNYTA</sequence>
<dbReference type="AlphaFoldDB" id="A0A8H9LHW1"/>
<dbReference type="Pfam" id="PF00210">
    <property type="entry name" value="Ferritin"/>
    <property type="match status" value="1"/>
</dbReference>
<dbReference type="PANTHER" id="PTHR42932:SF2">
    <property type="entry name" value="DNA PROTECTION DURING STARVATION PROTEIN 1"/>
    <property type="match status" value="1"/>
</dbReference>
<keyword evidence="5" id="KW-1185">Reference proteome</keyword>